<accession>A0A5J4V4S4</accession>
<evidence type="ECO:0000313" key="1">
    <source>
        <dbReference type="EMBL" id="KAA6377085.1"/>
    </source>
</evidence>
<dbReference type="AlphaFoldDB" id="A0A5J4V4S4"/>
<feature type="non-terminal residue" evidence="1">
    <location>
        <position position="1"/>
    </location>
</feature>
<sequence length="36" mass="3919">LDTVVTTSYVNISVILLVQQVLQSDTTIVIEPTDSN</sequence>
<name>A0A5J4V4S4_9EUKA</name>
<protein>
    <submittedName>
        <fullName evidence="1">Uncharacterized protein</fullName>
    </submittedName>
</protein>
<gene>
    <name evidence="1" type="ORF">EZS28_027387</name>
</gene>
<dbReference type="EMBL" id="SNRW01010058">
    <property type="protein sequence ID" value="KAA6377085.1"/>
    <property type="molecule type" value="Genomic_DNA"/>
</dbReference>
<comment type="caution">
    <text evidence="1">The sequence shown here is derived from an EMBL/GenBank/DDBJ whole genome shotgun (WGS) entry which is preliminary data.</text>
</comment>
<dbReference type="Proteomes" id="UP000324800">
    <property type="component" value="Unassembled WGS sequence"/>
</dbReference>
<reference evidence="1 2" key="1">
    <citation type="submission" date="2019-03" db="EMBL/GenBank/DDBJ databases">
        <title>Single cell metagenomics reveals metabolic interactions within the superorganism composed of flagellate Streblomastix strix and complex community of Bacteroidetes bacteria on its surface.</title>
        <authorList>
            <person name="Treitli S.C."/>
            <person name="Kolisko M."/>
            <person name="Husnik F."/>
            <person name="Keeling P."/>
            <person name="Hampl V."/>
        </authorList>
    </citation>
    <scope>NUCLEOTIDE SEQUENCE [LARGE SCALE GENOMIC DNA]</scope>
    <source>
        <strain evidence="1">ST1C</strain>
    </source>
</reference>
<evidence type="ECO:0000313" key="2">
    <source>
        <dbReference type="Proteomes" id="UP000324800"/>
    </source>
</evidence>
<organism evidence="1 2">
    <name type="scientific">Streblomastix strix</name>
    <dbReference type="NCBI Taxonomy" id="222440"/>
    <lineage>
        <taxon>Eukaryota</taxon>
        <taxon>Metamonada</taxon>
        <taxon>Preaxostyla</taxon>
        <taxon>Oxymonadida</taxon>
        <taxon>Streblomastigidae</taxon>
        <taxon>Streblomastix</taxon>
    </lineage>
</organism>
<proteinExistence type="predicted"/>